<reference evidence="2" key="1">
    <citation type="journal article" date="2015" name="Nature">
        <title>Complex archaea that bridge the gap between prokaryotes and eukaryotes.</title>
        <authorList>
            <person name="Spang A."/>
            <person name="Saw J.H."/>
            <person name="Jorgensen S.L."/>
            <person name="Zaremba-Niedzwiedzka K."/>
            <person name="Martijn J."/>
            <person name="Lind A.E."/>
            <person name="van Eijk R."/>
            <person name="Schleper C."/>
            <person name="Guy L."/>
            <person name="Ettema T.J."/>
        </authorList>
    </citation>
    <scope>NUCLEOTIDE SEQUENCE</scope>
</reference>
<sequence length="68" mass="7377">MQEQQPANGTETPEAEFPPTPKELDRTSDGDHTKPVSEEKKAPKSTAKKSAGKAKAKSVKKVETKRDA</sequence>
<feature type="region of interest" description="Disordered" evidence="1">
    <location>
        <begin position="1"/>
        <end position="68"/>
    </location>
</feature>
<evidence type="ECO:0000313" key="2">
    <source>
        <dbReference type="EMBL" id="KKM60926.1"/>
    </source>
</evidence>
<organism evidence="2">
    <name type="scientific">marine sediment metagenome</name>
    <dbReference type="NCBI Taxonomy" id="412755"/>
    <lineage>
        <taxon>unclassified sequences</taxon>
        <taxon>metagenomes</taxon>
        <taxon>ecological metagenomes</taxon>
    </lineage>
</organism>
<accession>A0A0F9JF64</accession>
<gene>
    <name evidence="2" type="ORF">LCGC14_1536940</name>
</gene>
<feature type="compositionally biased region" description="Basic residues" evidence="1">
    <location>
        <begin position="46"/>
        <end position="59"/>
    </location>
</feature>
<dbReference type="EMBL" id="LAZR01011585">
    <property type="protein sequence ID" value="KKM60926.1"/>
    <property type="molecule type" value="Genomic_DNA"/>
</dbReference>
<evidence type="ECO:0000256" key="1">
    <source>
        <dbReference type="SAM" id="MobiDB-lite"/>
    </source>
</evidence>
<comment type="caution">
    <text evidence="2">The sequence shown here is derived from an EMBL/GenBank/DDBJ whole genome shotgun (WGS) entry which is preliminary data.</text>
</comment>
<protein>
    <submittedName>
        <fullName evidence="2">Uncharacterized protein</fullName>
    </submittedName>
</protein>
<dbReference type="AlphaFoldDB" id="A0A0F9JF64"/>
<name>A0A0F9JF64_9ZZZZ</name>
<proteinExistence type="predicted"/>
<feature type="compositionally biased region" description="Basic and acidic residues" evidence="1">
    <location>
        <begin position="22"/>
        <end position="42"/>
    </location>
</feature>
<feature type="non-terminal residue" evidence="2">
    <location>
        <position position="68"/>
    </location>
</feature>